<dbReference type="AlphaFoldDB" id="A0A267F1P3"/>
<dbReference type="InterPro" id="IPR051712">
    <property type="entry name" value="ARTD-AVP"/>
</dbReference>
<evidence type="ECO:0000313" key="5">
    <source>
        <dbReference type="EMBL" id="PAA67695.1"/>
    </source>
</evidence>
<keyword evidence="2" id="KW-0175">Coiled coil</keyword>
<feature type="compositionally biased region" description="Low complexity" evidence="3">
    <location>
        <begin position="370"/>
        <end position="383"/>
    </location>
</feature>
<name>A0A267F1P3_9PLAT</name>
<reference evidence="5 6" key="1">
    <citation type="submission" date="2017-06" db="EMBL/GenBank/DDBJ databases">
        <title>A platform for efficient transgenesis in Macrostomum lignano, a flatworm model organism for stem cell research.</title>
        <authorList>
            <person name="Berezikov E."/>
        </authorList>
    </citation>
    <scope>NUCLEOTIDE SEQUENCE [LARGE SCALE GENOMIC DNA]</scope>
    <source>
        <strain evidence="5">DV1</strain>
        <tissue evidence="5">Whole organism</tissue>
    </source>
</reference>
<dbReference type="GO" id="GO:0003950">
    <property type="term" value="F:NAD+ poly-ADP-ribosyltransferase activity"/>
    <property type="evidence" value="ECO:0007669"/>
    <property type="project" value="UniProtKB-UniRule"/>
</dbReference>
<dbReference type="Proteomes" id="UP000215902">
    <property type="component" value="Unassembled WGS sequence"/>
</dbReference>
<dbReference type="STRING" id="282301.A0A267F1P3"/>
<evidence type="ECO:0000259" key="4">
    <source>
        <dbReference type="PROSITE" id="PS51059"/>
    </source>
</evidence>
<dbReference type="SUPFAM" id="SSF56399">
    <property type="entry name" value="ADP-ribosylation"/>
    <property type="match status" value="1"/>
</dbReference>
<keyword evidence="6" id="KW-1185">Reference proteome</keyword>
<feature type="compositionally biased region" description="Polar residues" evidence="3">
    <location>
        <begin position="337"/>
        <end position="350"/>
    </location>
</feature>
<comment type="caution">
    <text evidence="5">The sequence shown here is derived from an EMBL/GenBank/DDBJ whole genome shotgun (WGS) entry which is preliminary data.</text>
</comment>
<evidence type="ECO:0000256" key="3">
    <source>
        <dbReference type="SAM" id="MobiDB-lite"/>
    </source>
</evidence>
<dbReference type="InterPro" id="IPR012317">
    <property type="entry name" value="Poly(ADP-ribose)pol_cat_dom"/>
</dbReference>
<evidence type="ECO:0000256" key="2">
    <source>
        <dbReference type="SAM" id="Coils"/>
    </source>
</evidence>
<accession>A0A267F1P3</accession>
<evidence type="ECO:0000256" key="1">
    <source>
        <dbReference type="RuleBase" id="RU362114"/>
    </source>
</evidence>
<sequence length="984" mass="108482">MYNLCSAEQENKDQKLSAMNSCNNLSTNLYKKCLKCNTILKKLHAKFCARCGQKEFFKYYCSKCLLSASPCLHQIDLWKKSCISCEEEADELDSKFCSECGESSGFQLFSADCSAETTTLPKQESSESAKCVVQAAPLDAQYQSAPANQTSGAAPVVQLATPQPAPTAEAAPVVQLATSQPAPTTVQAAPVVQLATSQPAPTTVQAAPVVQLATSQPAPTTVQAAPVVQLATSQPAPTTVQAAPVVQLATPQPAPTTVQAAPVVQLATTQPAPTTVQAAPVVQLATTQPAPTTVQAAPVVQLATPQPAPTTAEAAPVVQLATSQPAPTTVRAAPVTRTGQSQSQAQQLHLDQNYPVKTAGPTSSMGNFVRSQSMRGSRSRGYGAQRRPQPSYHESLEECRAWIEATMKTVLSISDAADLSGDSSVRLPSVSREVEERWSNVSTVSWLGRQLVKGNSGNVELCGEIDQQVRHLKESYAGLKEAIEHLHLQLSHTGDSSHRSDNWKTTSEAVTPAQTSFMQSLPAQAEAVMNRQGPQQLSDGRVGSQGAEAIVKEDTDFHQQFHRSGSFRDRRHQNFRRKQHADRQQQRQPPTLYEEEAATPPDFGEAAQMREQFSTRLRQCTTQIEQTMTAILNEASAQDAEKSSQPFNPKRAGLFQMFAPSPSMQQQEQRMQQQQSQLLEQQDKRLNDLCSETDRLKTRVDEVGRLAQQIMKLNPRNRYEIKQQVDQLKHSYGVLKEIAKQIREKCKRRFDCGHTEELDWRTSCRRMNNRFCSKCWSLASQIHTERLADGSRDGRGGTERTILNEDSEETALEYVKIHDRVMRYIKPEHKISVQVKSIERIVNPTLDGRLYNVYNELFKKNCSPELLIHGTSGSSAESIIKDGFRIGSKGMFGAGIYFATDTTKSAQYCRESGVKTLLLCEVVLGKTMLCKAPRHDLTLDSIRAAGYDSVFAKRNTKNTGGVVNDEYIVYRPEQATPRYLVKFT</sequence>
<evidence type="ECO:0000313" key="6">
    <source>
        <dbReference type="Proteomes" id="UP000215902"/>
    </source>
</evidence>
<dbReference type="PANTHER" id="PTHR45740:SF2">
    <property type="entry name" value="POLY [ADP-RIBOSE] POLYMERASE"/>
    <property type="match status" value="1"/>
</dbReference>
<gene>
    <name evidence="5" type="ORF">BOX15_Mlig007575g1</name>
</gene>
<feature type="region of interest" description="Disordered" evidence="3">
    <location>
        <begin position="337"/>
        <end position="391"/>
    </location>
</feature>
<dbReference type="OrthoDB" id="9894570at2759"/>
<keyword evidence="1" id="KW-0808">Transferase</keyword>
<feature type="compositionally biased region" description="Basic residues" evidence="3">
    <location>
        <begin position="569"/>
        <end position="580"/>
    </location>
</feature>
<feature type="region of interest" description="Disordered" evidence="3">
    <location>
        <begin position="526"/>
        <end position="545"/>
    </location>
</feature>
<dbReference type="PROSITE" id="PS51059">
    <property type="entry name" value="PARP_CATALYTIC"/>
    <property type="match status" value="1"/>
</dbReference>
<dbReference type="GO" id="GO:1990404">
    <property type="term" value="F:NAD+-protein mono-ADP-ribosyltransferase activity"/>
    <property type="evidence" value="ECO:0007669"/>
    <property type="project" value="TreeGrafter"/>
</dbReference>
<proteinExistence type="predicted"/>
<dbReference type="PANTHER" id="PTHR45740">
    <property type="entry name" value="POLY [ADP-RIBOSE] POLYMERASE"/>
    <property type="match status" value="1"/>
</dbReference>
<dbReference type="EMBL" id="NIVC01001462">
    <property type="protein sequence ID" value="PAA67695.1"/>
    <property type="molecule type" value="Genomic_DNA"/>
</dbReference>
<dbReference type="SUPFAM" id="SSF46966">
    <property type="entry name" value="Spectrin repeat"/>
    <property type="match status" value="2"/>
</dbReference>
<dbReference type="Pfam" id="PF00644">
    <property type="entry name" value="PARP"/>
    <property type="match status" value="1"/>
</dbReference>
<protein>
    <recommendedName>
        <fullName evidence="1">Poly [ADP-ribose] polymerase</fullName>
        <shortName evidence="1">PARP</shortName>
        <ecNumber evidence="1">2.4.2.-</ecNumber>
    </recommendedName>
</protein>
<organism evidence="5 6">
    <name type="scientific">Macrostomum lignano</name>
    <dbReference type="NCBI Taxonomy" id="282301"/>
    <lineage>
        <taxon>Eukaryota</taxon>
        <taxon>Metazoa</taxon>
        <taxon>Spiralia</taxon>
        <taxon>Lophotrochozoa</taxon>
        <taxon>Platyhelminthes</taxon>
        <taxon>Rhabditophora</taxon>
        <taxon>Macrostomorpha</taxon>
        <taxon>Macrostomida</taxon>
        <taxon>Macrostomidae</taxon>
        <taxon>Macrostomum</taxon>
    </lineage>
</organism>
<feature type="domain" description="PARP catalytic" evidence="4">
    <location>
        <begin position="783"/>
        <end position="984"/>
    </location>
</feature>
<feature type="coiled-coil region" evidence="2">
    <location>
        <begin position="664"/>
        <end position="699"/>
    </location>
</feature>
<keyword evidence="1" id="KW-0520">NAD</keyword>
<dbReference type="EC" id="2.4.2.-" evidence="1"/>
<dbReference type="GO" id="GO:0005634">
    <property type="term" value="C:nucleus"/>
    <property type="evidence" value="ECO:0007669"/>
    <property type="project" value="TreeGrafter"/>
</dbReference>
<dbReference type="Gene3D" id="3.90.228.10">
    <property type="match status" value="1"/>
</dbReference>
<feature type="region of interest" description="Disordered" evidence="3">
    <location>
        <begin position="561"/>
        <end position="601"/>
    </location>
</feature>
<keyword evidence="1" id="KW-0328">Glycosyltransferase</keyword>